<dbReference type="AlphaFoldDB" id="A0AAV3QX82"/>
<organism evidence="2 3">
    <name type="scientific">Lithospermum erythrorhizon</name>
    <name type="common">Purple gromwell</name>
    <name type="synonym">Lithospermum officinale var. erythrorhizon</name>
    <dbReference type="NCBI Taxonomy" id="34254"/>
    <lineage>
        <taxon>Eukaryota</taxon>
        <taxon>Viridiplantae</taxon>
        <taxon>Streptophyta</taxon>
        <taxon>Embryophyta</taxon>
        <taxon>Tracheophyta</taxon>
        <taxon>Spermatophyta</taxon>
        <taxon>Magnoliopsida</taxon>
        <taxon>eudicotyledons</taxon>
        <taxon>Gunneridae</taxon>
        <taxon>Pentapetalae</taxon>
        <taxon>asterids</taxon>
        <taxon>lamiids</taxon>
        <taxon>Boraginales</taxon>
        <taxon>Boraginaceae</taxon>
        <taxon>Boraginoideae</taxon>
        <taxon>Lithospermeae</taxon>
        <taxon>Lithospermum</taxon>
    </lineage>
</organism>
<sequence>MTVPARILLGSVGEDLKDHDLVSQTLLALPAPYDAFVIGINTNSPRPSFVALCPLLLSECDRIFIAAQVEQAPHMVMYSHQHTSNHIPHKQFTPYNFKNKHTYYHQSCKPPSRNAYPPKSFSSRYPRLSSSFRSDGILGVAPSNSSNKEIVACQICGLANHTTLNCRLRFDHGITSPLLHKSFTAMNLEESSSAIWYPDSGASAHMTGNSNLLHSLIPYTGNSRVMVGNSSLLSVTHTGSFSIPNTSITLSNVLVVPELTQNLISI</sequence>
<dbReference type="Proteomes" id="UP001454036">
    <property type="component" value="Unassembled WGS sequence"/>
</dbReference>
<comment type="caution">
    <text evidence="2">The sequence shown here is derived from an EMBL/GenBank/DDBJ whole genome shotgun (WGS) entry which is preliminary data.</text>
</comment>
<feature type="domain" description="Retrovirus-related Pol polyprotein from transposon TNT 1-94-like beta-barrel" evidence="1">
    <location>
        <begin position="196"/>
        <end position="266"/>
    </location>
</feature>
<protein>
    <recommendedName>
        <fullName evidence="1">Retrovirus-related Pol polyprotein from transposon TNT 1-94-like beta-barrel domain-containing protein</fullName>
    </recommendedName>
</protein>
<evidence type="ECO:0000259" key="1">
    <source>
        <dbReference type="Pfam" id="PF22936"/>
    </source>
</evidence>
<evidence type="ECO:0000313" key="2">
    <source>
        <dbReference type="EMBL" id="GAA0168742.1"/>
    </source>
</evidence>
<dbReference type="InterPro" id="IPR054722">
    <property type="entry name" value="PolX-like_BBD"/>
</dbReference>
<proteinExistence type="predicted"/>
<gene>
    <name evidence="2" type="ORF">LIER_23391</name>
</gene>
<reference evidence="2 3" key="1">
    <citation type="submission" date="2024-01" db="EMBL/GenBank/DDBJ databases">
        <title>The complete chloroplast genome sequence of Lithospermum erythrorhizon: insights into the phylogenetic relationship among Boraginaceae species and the maternal lineages of purple gromwells.</title>
        <authorList>
            <person name="Okada T."/>
            <person name="Watanabe K."/>
        </authorList>
    </citation>
    <scope>NUCLEOTIDE SEQUENCE [LARGE SCALE GENOMIC DNA]</scope>
</reference>
<dbReference type="PANTHER" id="PTHR47481">
    <property type="match status" value="1"/>
</dbReference>
<dbReference type="EMBL" id="BAABME010006575">
    <property type="protein sequence ID" value="GAA0168742.1"/>
    <property type="molecule type" value="Genomic_DNA"/>
</dbReference>
<dbReference type="PANTHER" id="PTHR47481:SF29">
    <property type="entry name" value="RETROTRANSPOSON GAG DOMAIN-CONTAINING PROTEIN"/>
    <property type="match status" value="1"/>
</dbReference>
<keyword evidence="3" id="KW-1185">Reference proteome</keyword>
<accession>A0AAV3QX82</accession>
<name>A0AAV3QX82_LITER</name>
<dbReference type="Pfam" id="PF22936">
    <property type="entry name" value="Pol_BBD"/>
    <property type="match status" value="1"/>
</dbReference>
<evidence type="ECO:0000313" key="3">
    <source>
        <dbReference type="Proteomes" id="UP001454036"/>
    </source>
</evidence>